<dbReference type="SMART" id="SM00256">
    <property type="entry name" value="FBOX"/>
    <property type="match status" value="1"/>
</dbReference>
<evidence type="ECO:0000256" key="2">
    <source>
        <dbReference type="ARBA" id="ARBA00022786"/>
    </source>
</evidence>
<proteinExistence type="predicted"/>
<evidence type="ECO:0000256" key="3">
    <source>
        <dbReference type="SAM" id="MobiDB-lite"/>
    </source>
</evidence>
<protein>
    <recommendedName>
        <fullName evidence="4">F-box domain-containing protein</fullName>
    </recommendedName>
</protein>
<dbReference type="STRING" id="1392247.A0A3N4KPS4"/>
<dbReference type="OrthoDB" id="722566at2759"/>
<evidence type="ECO:0000256" key="1">
    <source>
        <dbReference type="ARBA" id="ARBA00004906"/>
    </source>
</evidence>
<dbReference type="InterPro" id="IPR001810">
    <property type="entry name" value="F-box_dom"/>
</dbReference>
<dbReference type="AlphaFoldDB" id="A0A3N4KPS4"/>
<feature type="domain" description="F-box" evidence="4">
    <location>
        <begin position="7"/>
        <end position="53"/>
    </location>
</feature>
<keyword evidence="2" id="KW-0833">Ubl conjugation pathway</keyword>
<evidence type="ECO:0000313" key="5">
    <source>
        <dbReference type="EMBL" id="RPB11429.1"/>
    </source>
</evidence>
<dbReference type="Pfam" id="PF12937">
    <property type="entry name" value="F-box-like"/>
    <property type="match status" value="1"/>
</dbReference>
<dbReference type="Proteomes" id="UP000277580">
    <property type="component" value="Unassembled WGS sequence"/>
</dbReference>
<dbReference type="Gene3D" id="1.20.1280.50">
    <property type="match status" value="1"/>
</dbReference>
<dbReference type="UniPathway" id="UPA00143"/>
<dbReference type="GO" id="GO:0016567">
    <property type="term" value="P:protein ubiquitination"/>
    <property type="evidence" value="ECO:0007669"/>
    <property type="project" value="UniProtKB-UniPathway"/>
</dbReference>
<dbReference type="InterPro" id="IPR036047">
    <property type="entry name" value="F-box-like_dom_sf"/>
</dbReference>
<accession>A0A3N4KPS4</accession>
<reference evidence="5 6" key="1">
    <citation type="journal article" date="2018" name="Nat. Ecol. Evol.">
        <title>Pezizomycetes genomes reveal the molecular basis of ectomycorrhizal truffle lifestyle.</title>
        <authorList>
            <person name="Murat C."/>
            <person name="Payen T."/>
            <person name="Noel B."/>
            <person name="Kuo A."/>
            <person name="Morin E."/>
            <person name="Chen J."/>
            <person name="Kohler A."/>
            <person name="Krizsan K."/>
            <person name="Balestrini R."/>
            <person name="Da Silva C."/>
            <person name="Montanini B."/>
            <person name="Hainaut M."/>
            <person name="Levati E."/>
            <person name="Barry K.W."/>
            <person name="Belfiori B."/>
            <person name="Cichocki N."/>
            <person name="Clum A."/>
            <person name="Dockter R.B."/>
            <person name="Fauchery L."/>
            <person name="Guy J."/>
            <person name="Iotti M."/>
            <person name="Le Tacon F."/>
            <person name="Lindquist E.A."/>
            <person name="Lipzen A."/>
            <person name="Malagnac F."/>
            <person name="Mello A."/>
            <person name="Molinier V."/>
            <person name="Miyauchi S."/>
            <person name="Poulain J."/>
            <person name="Riccioni C."/>
            <person name="Rubini A."/>
            <person name="Sitrit Y."/>
            <person name="Splivallo R."/>
            <person name="Traeger S."/>
            <person name="Wang M."/>
            <person name="Zifcakova L."/>
            <person name="Wipf D."/>
            <person name="Zambonelli A."/>
            <person name="Paolocci F."/>
            <person name="Nowrousian M."/>
            <person name="Ottonello S."/>
            <person name="Baldrian P."/>
            <person name="Spatafora J.W."/>
            <person name="Henrissat B."/>
            <person name="Nagy L.G."/>
            <person name="Aury J.M."/>
            <person name="Wincker P."/>
            <person name="Grigoriev I.V."/>
            <person name="Bonfante P."/>
            <person name="Martin F.M."/>
        </authorList>
    </citation>
    <scope>NUCLEOTIDE SEQUENCE [LARGE SCALE GENOMIC DNA]</scope>
    <source>
        <strain evidence="5 6">CCBAS932</strain>
    </source>
</reference>
<dbReference type="InterPro" id="IPR045048">
    <property type="entry name" value="FBXO31/39"/>
</dbReference>
<feature type="compositionally biased region" description="Basic and acidic residues" evidence="3">
    <location>
        <begin position="203"/>
        <end position="222"/>
    </location>
</feature>
<sequence length="412" mass="47179">MDIPKPSKHILDLPNEILTLTLDLLDGVSLGRCLKVSRRFNILARSELIWARVVSPLRLSSPTPYESFRELYAALHHHFWLHGRVWHGDRQFTGCLFIARYNPERGAIQIYNLLAHSMNFDPSSVKPWSLDPTVFISDIQPFVRLWESPIFSLTKDTPPNAQFEIEPPSTWGSIASSLSRTTVVPVDRQVSSMSLWPPTKIPSAERTRNSSEHGYRDGEHQPESVADASQKLFRFRKWMRFDGASGSLADRLPYAMKEKFETFAALDSWLYTPDERHPFRGLWVGDYSVHGWEFILFHQPNPNRLEGIKITGDIHVPRGEYTFIVEELTDISRIAHEVEWPGAKAVKGKGQIAASQFVDNKFVDIEVIFIGPDNIALHWLDENLRHISKMNRLDINEFIYSKAAISFTAQDG</sequence>
<comment type="pathway">
    <text evidence="1">Protein modification; protein ubiquitination.</text>
</comment>
<name>A0A3N4KPS4_9PEZI</name>
<dbReference type="PANTHER" id="PTHR10706">
    <property type="entry name" value="F-BOX FAMILY PROTEIN"/>
    <property type="match status" value="1"/>
</dbReference>
<dbReference type="EMBL" id="ML119136">
    <property type="protein sequence ID" value="RPB11429.1"/>
    <property type="molecule type" value="Genomic_DNA"/>
</dbReference>
<gene>
    <name evidence="5" type="ORF">P167DRAFT_508070</name>
</gene>
<dbReference type="PROSITE" id="PS50181">
    <property type="entry name" value="FBOX"/>
    <property type="match status" value="1"/>
</dbReference>
<dbReference type="InParanoid" id="A0A3N4KPS4"/>
<dbReference type="Pfam" id="PF12014">
    <property type="entry name" value="Cyclin_D1_bind"/>
    <property type="match status" value="1"/>
</dbReference>
<evidence type="ECO:0000313" key="6">
    <source>
        <dbReference type="Proteomes" id="UP000277580"/>
    </source>
</evidence>
<evidence type="ECO:0000259" key="4">
    <source>
        <dbReference type="PROSITE" id="PS50181"/>
    </source>
</evidence>
<feature type="region of interest" description="Disordered" evidence="3">
    <location>
        <begin position="195"/>
        <end position="225"/>
    </location>
</feature>
<keyword evidence="6" id="KW-1185">Reference proteome</keyword>
<organism evidence="5 6">
    <name type="scientific">Morchella conica CCBAS932</name>
    <dbReference type="NCBI Taxonomy" id="1392247"/>
    <lineage>
        <taxon>Eukaryota</taxon>
        <taxon>Fungi</taxon>
        <taxon>Dikarya</taxon>
        <taxon>Ascomycota</taxon>
        <taxon>Pezizomycotina</taxon>
        <taxon>Pezizomycetes</taxon>
        <taxon>Pezizales</taxon>
        <taxon>Morchellaceae</taxon>
        <taxon>Morchella</taxon>
    </lineage>
</organism>
<dbReference type="SUPFAM" id="SSF81383">
    <property type="entry name" value="F-box domain"/>
    <property type="match status" value="1"/>
</dbReference>
<dbReference type="PANTHER" id="PTHR10706:SF130">
    <property type="entry name" value="F-BOX ONLY PROTEIN 31"/>
    <property type="match status" value="1"/>
</dbReference>